<dbReference type="EMBL" id="SOCP01000005">
    <property type="protein sequence ID" value="TDV52018.1"/>
    <property type="molecule type" value="Genomic_DNA"/>
</dbReference>
<keyword evidence="8" id="KW-0963">Cytoplasm</keyword>
<organism evidence="13 14">
    <name type="scientific">Actinophytocola oryzae</name>
    <dbReference type="NCBI Taxonomy" id="502181"/>
    <lineage>
        <taxon>Bacteria</taxon>
        <taxon>Bacillati</taxon>
        <taxon>Actinomycetota</taxon>
        <taxon>Actinomycetes</taxon>
        <taxon>Pseudonocardiales</taxon>
        <taxon>Pseudonocardiaceae</taxon>
    </lineage>
</organism>
<accession>A0A4R7VRA5</accession>
<proteinExistence type="inferred from homology"/>
<evidence type="ECO:0000256" key="2">
    <source>
        <dbReference type="ARBA" id="ARBA00004647"/>
    </source>
</evidence>
<dbReference type="SUPFAM" id="SSF47789">
    <property type="entry name" value="C-terminal domain of RNA polymerase alpha subunit"/>
    <property type="match status" value="1"/>
</dbReference>
<evidence type="ECO:0000256" key="8">
    <source>
        <dbReference type="ARBA" id="ARBA00023212"/>
    </source>
</evidence>
<feature type="domain" description="Protein kinase" evidence="11">
    <location>
        <begin position="182"/>
        <end position="483"/>
    </location>
</feature>
<evidence type="ECO:0000256" key="6">
    <source>
        <dbReference type="ARBA" id="ARBA00022777"/>
    </source>
</evidence>
<reference evidence="13 14" key="1">
    <citation type="submission" date="2019-03" db="EMBL/GenBank/DDBJ databases">
        <title>Genomic Encyclopedia of Archaeal and Bacterial Type Strains, Phase II (KMG-II): from individual species to whole genera.</title>
        <authorList>
            <person name="Goeker M."/>
        </authorList>
    </citation>
    <scope>NUCLEOTIDE SEQUENCE [LARGE SCALE GENOMIC DNA]</scope>
    <source>
        <strain evidence="13 14">DSM 45499</strain>
    </source>
</reference>
<keyword evidence="8" id="KW-0206">Cytoskeleton</keyword>
<comment type="similarity">
    <text evidence="3">Belongs to the protein kinase superfamily. NEK Ser/Thr protein kinase family. NIMA subfamily.</text>
</comment>
<feature type="compositionally biased region" description="Polar residues" evidence="10">
    <location>
        <begin position="767"/>
        <end position="777"/>
    </location>
</feature>
<dbReference type="InterPro" id="IPR001245">
    <property type="entry name" value="Ser-Thr/Tyr_kinase_cat_dom"/>
</dbReference>
<dbReference type="InterPro" id="IPR049832">
    <property type="entry name" value="BREX_PglW"/>
</dbReference>
<dbReference type="InterPro" id="IPR011528">
    <property type="entry name" value="NERD"/>
</dbReference>
<dbReference type="Gene3D" id="1.10.510.10">
    <property type="entry name" value="Transferase(Phosphotransferase) domain 1"/>
    <property type="match status" value="2"/>
</dbReference>
<protein>
    <submittedName>
        <fullName evidence="13">Serine/threonine protein kinase</fullName>
    </submittedName>
</protein>
<dbReference type="PANTHER" id="PTHR43289:SF34">
    <property type="entry name" value="SERINE_THREONINE-PROTEIN KINASE YBDM-RELATED"/>
    <property type="match status" value="1"/>
</dbReference>
<evidence type="ECO:0000256" key="10">
    <source>
        <dbReference type="SAM" id="MobiDB-lite"/>
    </source>
</evidence>
<keyword evidence="4" id="KW-0808">Transferase</keyword>
<dbReference type="PANTHER" id="PTHR43289">
    <property type="entry name" value="MITOGEN-ACTIVATED PROTEIN KINASE KINASE KINASE 20-RELATED"/>
    <property type="match status" value="1"/>
</dbReference>
<evidence type="ECO:0000259" key="11">
    <source>
        <dbReference type="PROSITE" id="PS50011"/>
    </source>
</evidence>
<dbReference type="NCBIfam" id="NF033442">
    <property type="entry name" value="BREX_PglW"/>
    <property type="match status" value="1"/>
</dbReference>
<evidence type="ECO:0000313" key="13">
    <source>
        <dbReference type="EMBL" id="TDV52018.1"/>
    </source>
</evidence>
<evidence type="ECO:0000256" key="1">
    <source>
        <dbReference type="ARBA" id="ARBA00004300"/>
    </source>
</evidence>
<feature type="binding site" evidence="9">
    <location>
        <position position="539"/>
    </location>
    <ligand>
        <name>ATP</name>
        <dbReference type="ChEBI" id="CHEBI:30616"/>
    </ligand>
</feature>
<name>A0A4R7VRA5_9PSEU</name>
<dbReference type="Pfam" id="PF08378">
    <property type="entry name" value="NERD"/>
    <property type="match status" value="1"/>
</dbReference>
<comment type="subcellular location">
    <subcellularLocation>
        <location evidence="1">Cytoplasm</location>
        <location evidence="1">Cytoskeleton</location>
        <location evidence="1">Microtubule organizing center</location>
        <location evidence="1">Centrosome</location>
    </subcellularLocation>
    <subcellularLocation>
        <location evidence="2">Cytoplasm</location>
        <location evidence="2">Cytoskeleton</location>
        <location evidence="2">Spindle pole</location>
    </subcellularLocation>
</comment>
<keyword evidence="14" id="KW-1185">Reference proteome</keyword>
<keyword evidence="13" id="KW-0723">Serine/threonine-protein kinase</keyword>
<dbReference type="InterPro" id="IPR011009">
    <property type="entry name" value="Kinase-like_dom_sf"/>
</dbReference>
<gene>
    <name evidence="13" type="ORF">CLV71_105149</name>
</gene>
<keyword evidence="6 13" id="KW-0418">Kinase</keyword>
<dbReference type="PROSITE" id="PS00107">
    <property type="entry name" value="PROTEIN_KINASE_ATP"/>
    <property type="match status" value="1"/>
</dbReference>
<dbReference type="GO" id="GO:0005524">
    <property type="term" value="F:ATP binding"/>
    <property type="evidence" value="ECO:0007669"/>
    <property type="project" value="UniProtKB-UniRule"/>
</dbReference>
<evidence type="ECO:0000256" key="5">
    <source>
        <dbReference type="ARBA" id="ARBA00022741"/>
    </source>
</evidence>
<evidence type="ECO:0000256" key="3">
    <source>
        <dbReference type="ARBA" id="ARBA00010886"/>
    </source>
</evidence>
<comment type="caution">
    <text evidence="13">The sequence shown here is derived from an EMBL/GenBank/DDBJ whole genome shotgun (WGS) entry which is preliminary data.</text>
</comment>
<feature type="region of interest" description="Disordered" evidence="10">
    <location>
        <begin position="767"/>
        <end position="787"/>
    </location>
</feature>
<evidence type="ECO:0000259" key="12">
    <source>
        <dbReference type="PROSITE" id="PS50965"/>
    </source>
</evidence>
<dbReference type="RefSeq" id="WP_166664107.1">
    <property type="nucleotide sequence ID" value="NZ_SOCP01000005.1"/>
</dbReference>
<keyword evidence="7 9" id="KW-0067">ATP-binding</keyword>
<feature type="region of interest" description="Disordered" evidence="10">
    <location>
        <begin position="1187"/>
        <end position="1210"/>
    </location>
</feature>
<evidence type="ECO:0000256" key="9">
    <source>
        <dbReference type="PROSITE-ProRule" id="PRU10141"/>
    </source>
</evidence>
<feature type="compositionally biased region" description="Basic and acidic residues" evidence="10">
    <location>
        <begin position="778"/>
        <end position="787"/>
    </location>
</feature>
<dbReference type="GO" id="GO:0000922">
    <property type="term" value="C:spindle pole"/>
    <property type="evidence" value="ECO:0007669"/>
    <property type="project" value="UniProtKB-SubCell"/>
</dbReference>
<dbReference type="PROSITE" id="PS50011">
    <property type="entry name" value="PROTEIN_KINASE_DOM"/>
    <property type="match status" value="2"/>
</dbReference>
<dbReference type="Proteomes" id="UP000294927">
    <property type="component" value="Unassembled WGS sequence"/>
</dbReference>
<dbReference type="Pfam" id="PF00069">
    <property type="entry name" value="Pkinase"/>
    <property type="match status" value="1"/>
</dbReference>
<evidence type="ECO:0000313" key="14">
    <source>
        <dbReference type="Proteomes" id="UP000294927"/>
    </source>
</evidence>
<evidence type="ECO:0000256" key="7">
    <source>
        <dbReference type="ARBA" id="ARBA00022840"/>
    </source>
</evidence>
<dbReference type="SMART" id="SM00220">
    <property type="entry name" value="S_TKc"/>
    <property type="match status" value="1"/>
</dbReference>
<dbReference type="GO" id="GO:0004674">
    <property type="term" value="F:protein serine/threonine kinase activity"/>
    <property type="evidence" value="ECO:0007669"/>
    <property type="project" value="UniProtKB-KW"/>
</dbReference>
<keyword evidence="5 9" id="KW-0547">Nucleotide-binding</keyword>
<feature type="domain" description="NERD" evidence="12">
    <location>
        <begin position="14"/>
        <end position="128"/>
    </location>
</feature>
<dbReference type="GO" id="GO:0005813">
    <property type="term" value="C:centrosome"/>
    <property type="evidence" value="ECO:0007669"/>
    <property type="project" value="UniProtKB-SubCell"/>
</dbReference>
<dbReference type="Pfam" id="PF07714">
    <property type="entry name" value="PK_Tyr_Ser-Thr"/>
    <property type="match status" value="1"/>
</dbReference>
<dbReference type="InterPro" id="IPR017441">
    <property type="entry name" value="Protein_kinase_ATP_BS"/>
</dbReference>
<dbReference type="InterPro" id="IPR000719">
    <property type="entry name" value="Prot_kinase_dom"/>
</dbReference>
<feature type="domain" description="Protein kinase" evidence="11">
    <location>
        <begin position="512"/>
        <end position="764"/>
    </location>
</feature>
<dbReference type="SUPFAM" id="SSF56112">
    <property type="entry name" value="Protein kinase-like (PK-like)"/>
    <property type="match status" value="2"/>
</dbReference>
<dbReference type="PROSITE" id="PS50965">
    <property type="entry name" value="NERD"/>
    <property type="match status" value="1"/>
</dbReference>
<evidence type="ECO:0000256" key="4">
    <source>
        <dbReference type="ARBA" id="ARBA00022679"/>
    </source>
</evidence>
<sequence length="1392" mass="152719">MDEGSTRWHEIALSDFDHERAGLAQVRALLPDRYPYQAWSNFTFISPRGHPREVDLLVAVPSGLYLLELKNIRGRVRSRHGTWITQGGATFDHPLFGADQKAKELKKLLGNQAKRERIPVPFLSAAVFLTERGMTCDLEDGHRAGVYGPEDGHNGLPRIGSDLLLAPPTRQPPAPQFFNAVDRLLRQVGIRPSERMVTVGRWRIDERPYETGPTWQDHHAGREDLPGEHRRVRIYLYERAADPDKKRSITQAAQREYQACRGMRHPGLLPPDELESHPLGPALIIDQARDAMRLDHYLARHQDELDLPTKVDMFRQLAEAVRYAHERRLVHRALSPRAIVVEPTGTDWTRPVLRVGEWQAAARGLSGPDTVHRLVPTTGAAGHVDRGAEPYLAPEFDVAEAGVPLDVFGVGAVGYLLFTGQPPAADRAELKARLRAEGGLHPSAVVDGIPDDLLALISMCTAPVVADRFADLDDVIAQLDEALAQPVGEDAKPRTPDPWDAVAGDYLGDTEYRVVQVLGTGATARAFKVDRDGWDSVLKVSRSEDAALRLMDEHAALLDLRHDHLVGLRRALFPVGERHAIELDFAGPHTLAQVLRTEGALLPDQLQRYGDQLLDVLGYLERKQVFHRDIKPDNLGVRKHPKLGNSLVLFDFSLAGVPASDLQAGTRGYVDPFLDGVRRPVYDAAAERYAAAVTLHEMASLELPSWNADGTDPMFGGDVVLSSELFAAPLRDQLAEFLSTALHRDADRRHKSMAEMRAAWQRVFTTVDETGPATNSRSESEDPGELRDEAAGRAKLDTALDAAGLSPRAVAVAQRLGTQTVGDLIDLPYRTLWNARGLSKRTRQELVNRHTQWRRSLLGSSGEDGPSVGDALTTPLDRIVPSLVPAPRRREDSQVAITRLLLGLPDDTGELPDQRWPTNVEVAGRCGLTNGRIAQVLSARRKAWARNEYLKALHDELVEALTGLRRVATAEELAERLLGLHGCVDTVPMAHRLPFAYAVCRAVFERDVLADEPRFAIRRHHGRILVALQATDEEPLDTVSDTLLLDLAADLGDAAKELAGEDPLPTPTAVVRRLLDRARQVDWVWGERRLVQLAASASGTVLSNARMELYPRDLDPARALRLAQAGAGLPVEGLPDSDLRQRVTSRFPGLAPLPTGRALWDLCGRAGFELHWTGERFLPRSVSVTGVAPRSRSDSSSGGQPLVEGSATADAPARLSDAVRHGGVRFVTFRPRRAGKARARVEDIVGVPVFDVSAMFVRILRAQASSAAITDFGVVLRADAAEPGSRDQLNLSRLLTRTFDALAEELAGPRVLALDGLTPLGRYPAGAVLLNRLIEHARYGGSDDGPDTLVLLCPAENERQHPHIGPFTLPQGTPEEWVVGTSAWLEAHTGAA</sequence>